<feature type="domain" description="Amidase" evidence="2">
    <location>
        <begin position="104"/>
        <end position="568"/>
    </location>
</feature>
<keyword evidence="1" id="KW-0732">Signal</keyword>
<dbReference type="PANTHER" id="PTHR42678">
    <property type="entry name" value="AMIDASE"/>
    <property type="match status" value="1"/>
</dbReference>
<name>A0AA38R2S0_9PEZI</name>
<evidence type="ECO:0000256" key="1">
    <source>
        <dbReference type="SAM" id="SignalP"/>
    </source>
</evidence>
<comment type="caution">
    <text evidence="3">The sequence shown here is derived from an EMBL/GenBank/DDBJ whole genome shotgun (WGS) entry which is preliminary data.</text>
</comment>
<dbReference type="InterPro" id="IPR023631">
    <property type="entry name" value="Amidase_dom"/>
</dbReference>
<dbReference type="Pfam" id="PF01425">
    <property type="entry name" value="Amidase"/>
    <property type="match status" value="1"/>
</dbReference>
<dbReference type="InterPro" id="IPR036928">
    <property type="entry name" value="AS_sf"/>
</dbReference>
<feature type="chain" id="PRO_5041382896" evidence="1">
    <location>
        <begin position="21"/>
        <end position="601"/>
    </location>
</feature>
<keyword evidence="4" id="KW-1185">Reference proteome</keyword>
<dbReference type="SUPFAM" id="SSF75304">
    <property type="entry name" value="Amidase signature (AS) enzymes"/>
    <property type="match status" value="1"/>
</dbReference>
<dbReference type="Proteomes" id="UP001174694">
    <property type="component" value="Unassembled WGS sequence"/>
</dbReference>
<sequence length="601" mass="63771">MWKLAASALGVLATLRAVDGFSVIRGLPSLQDVDTPYPADDGYYFPQAGARAWVNPNATDAPKSCGSGKEPFPMADCHGLPLEEATIDEMQGWMASGLLTSRQLTKCYLGRILQLNEYVNAILEVNPDVLLIADQLDTERAAGSTRGPLHGIPVVVKDNIASRDKMETTAGSYALLGSVVPRDAHVVKLLRESGAVLLGKTTLDEWASMRSNSKSSGYSARGGQARNAFNLSTAPGGSSSGSAQAVTANMIPVAYGTETDGSVIGPARRAGIIGIKPTVGLTSRAGVVPESAHQDTVGAFGRTFKDAVYALEAIAGVDARDNYTLAQERPSGGNYTQFLATKDVLRGAVFGLPWLSLWSQTGNAADLPQLLEVVDSLRAAGATIINGTEFPHYDEVLSPSGWSWSTGPSSLKNALYRVNVDFYNNNRDYLAELQNTNVRSIEDIIAFNIQYTGTEGGIPGSTPGFKSGQDAFLDSAATKGEMNSSYYECIEYLNTVSRVEGIDAALSHTYPNGTTVQLDALLVPSGAGSTNLPAMAGYPMVTMPIGSNAHSVPVGIALIGTAWSEPALIKYGSAVNDLVQGRQKPKFIEWWAKNVPVDYSL</sequence>
<feature type="signal peptide" evidence="1">
    <location>
        <begin position="1"/>
        <end position="20"/>
    </location>
</feature>
<evidence type="ECO:0000313" key="3">
    <source>
        <dbReference type="EMBL" id="KAJ9133805.1"/>
    </source>
</evidence>
<dbReference type="PANTHER" id="PTHR42678:SF37">
    <property type="entry name" value="AMIDASE C869.01-RELATED"/>
    <property type="match status" value="1"/>
</dbReference>
<protein>
    <submittedName>
        <fullName evidence="3">Amidase family protein</fullName>
    </submittedName>
</protein>
<gene>
    <name evidence="3" type="ORF">NKR23_g10474</name>
</gene>
<dbReference type="AlphaFoldDB" id="A0AA38R2S0"/>
<dbReference type="EMBL" id="JANBVO010000047">
    <property type="protein sequence ID" value="KAJ9133805.1"/>
    <property type="molecule type" value="Genomic_DNA"/>
</dbReference>
<evidence type="ECO:0000313" key="4">
    <source>
        <dbReference type="Proteomes" id="UP001174694"/>
    </source>
</evidence>
<reference evidence="3" key="1">
    <citation type="submission" date="2022-07" db="EMBL/GenBank/DDBJ databases">
        <title>Fungi with potential for degradation of polypropylene.</title>
        <authorList>
            <person name="Gostincar C."/>
        </authorList>
    </citation>
    <scope>NUCLEOTIDE SEQUENCE</scope>
    <source>
        <strain evidence="3">EXF-13308</strain>
    </source>
</reference>
<accession>A0AA38R2S0</accession>
<evidence type="ECO:0000259" key="2">
    <source>
        <dbReference type="Pfam" id="PF01425"/>
    </source>
</evidence>
<proteinExistence type="predicted"/>
<organism evidence="3 4">
    <name type="scientific">Pleurostoma richardsiae</name>
    <dbReference type="NCBI Taxonomy" id="41990"/>
    <lineage>
        <taxon>Eukaryota</taxon>
        <taxon>Fungi</taxon>
        <taxon>Dikarya</taxon>
        <taxon>Ascomycota</taxon>
        <taxon>Pezizomycotina</taxon>
        <taxon>Sordariomycetes</taxon>
        <taxon>Sordariomycetidae</taxon>
        <taxon>Calosphaeriales</taxon>
        <taxon>Pleurostomataceae</taxon>
        <taxon>Pleurostoma</taxon>
    </lineage>
</organism>
<dbReference type="Gene3D" id="3.90.1300.10">
    <property type="entry name" value="Amidase signature (AS) domain"/>
    <property type="match status" value="1"/>
</dbReference>